<dbReference type="PANTHER" id="PTHR45953">
    <property type="entry name" value="IDURONATE 2-SULFATASE"/>
    <property type="match status" value="1"/>
</dbReference>
<evidence type="ECO:0000256" key="1">
    <source>
        <dbReference type="ARBA" id="ARBA00022723"/>
    </source>
</evidence>
<reference evidence="4 5" key="1">
    <citation type="submission" date="2017-05" db="EMBL/GenBank/DDBJ databases">
        <authorList>
            <person name="Varghese N."/>
            <person name="Submissions S."/>
        </authorList>
    </citation>
    <scope>NUCLEOTIDE SEQUENCE [LARGE SCALE GENOMIC DNA]</scope>
    <source>
        <strain evidence="4 5">DSM 15949</strain>
    </source>
</reference>
<dbReference type="SUPFAM" id="SSF53649">
    <property type="entry name" value="Alkaline phosphatase-like"/>
    <property type="match status" value="1"/>
</dbReference>
<dbReference type="Gene3D" id="3.40.720.10">
    <property type="entry name" value="Alkaline Phosphatase, subunit A"/>
    <property type="match status" value="1"/>
</dbReference>
<keyword evidence="5" id="KW-1185">Reference proteome</keyword>
<accession>A0ABY1N5K7</accession>
<gene>
    <name evidence="4" type="ORF">SAMN06265374_0217</name>
</gene>
<evidence type="ECO:0000256" key="2">
    <source>
        <dbReference type="ARBA" id="ARBA00022801"/>
    </source>
</evidence>
<dbReference type="Pfam" id="PF00884">
    <property type="entry name" value="Sulfatase"/>
    <property type="match status" value="1"/>
</dbReference>
<evidence type="ECO:0000259" key="3">
    <source>
        <dbReference type="Pfam" id="PF00884"/>
    </source>
</evidence>
<sequence>MPRPNILLITADQWRGDCLGTAGHPVVKTPNLDAFAKTATLFDNHYAATAPCSPARASLYTGLYQMNHRVIANGSPLDDRFDNIARAGRRAGYLPTLFGYTDTSPDPRRHHPDDPALTTYEGILPGFAVEQSLPEDDKPWLAWLIERGHDPSTAATIHHVEPEDGQLISLAPARYSQHETQTAFLTNRFLAWLDQQESSAPWMAHISFLRPHPPLAVPEPYNSMYAPEDGPGFAGGSADQEATLHPLIAALHKTQKLSKHIPGTDGLARDLQQKDFRRIRALYYGMISEVDAQLGRIFEAVSGLENTLIIFTSDHGEMMGDHGMLGKGGFYSQSYHIPLMIQAPDMAGGNRISSYTSATDIFPTLLDVLGLEANHSPDGASLLPFMRGGALPDWRDAAIFEFDYRVLLDSHPECFPESSQASAQSLMCRLTKNGSYVHFGGLPNLLLADDRSSGLPENALESDRLGRLDNLEALLSFRMRHSDETLARAMVWDFYDGEPNVTQ</sequence>
<comment type="caution">
    <text evidence="4">The sequence shown here is derived from an EMBL/GenBank/DDBJ whole genome shotgun (WGS) entry which is preliminary data.</text>
</comment>
<dbReference type="InterPro" id="IPR017850">
    <property type="entry name" value="Alkaline_phosphatase_core_sf"/>
</dbReference>
<dbReference type="InterPro" id="IPR000917">
    <property type="entry name" value="Sulfatase_N"/>
</dbReference>
<evidence type="ECO:0000313" key="5">
    <source>
        <dbReference type="Proteomes" id="UP001157914"/>
    </source>
</evidence>
<dbReference type="RefSeq" id="WP_155189748.1">
    <property type="nucleotide sequence ID" value="NZ_BAAAEA010000001.1"/>
</dbReference>
<proteinExistence type="predicted"/>
<dbReference type="EMBL" id="FXTT01000001">
    <property type="protein sequence ID" value="SMP00460.1"/>
    <property type="molecule type" value="Genomic_DNA"/>
</dbReference>
<dbReference type="Proteomes" id="UP001157914">
    <property type="component" value="Unassembled WGS sequence"/>
</dbReference>
<dbReference type="PANTHER" id="PTHR45953:SF1">
    <property type="entry name" value="IDURONATE 2-SULFATASE"/>
    <property type="match status" value="1"/>
</dbReference>
<name>A0ABY1N5K7_9HYPH</name>
<evidence type="ECO:0000313" key="4">
    <source>
        <dbReference type="EMBL" id="SMP00460.1"/>
    </source>
</evidence>
<feature type="domain" description="Sulfatase N-terminal" evidence="3">
    <location>
        <begin position="4"/>
        <end position="370"/>
    </location>
</feature>
<protein>
    <submittedName>
        <fullName evidence="4">Arylsulfatase A</fullName>
    </submittedName>
</protein>
<organism evidence="4 5">
    <name type="scientific">Roseibium denhamense</name>
    <dbReference type="NCBI Taxonomy" id="76305"/>
    <lineage>
        <taxon>Bacteria</taxon>
        <taxon>Pseudomonadati</taxon>
        <taxon>Pseudomonadota</taxon>
        <taxon>Alphaproteobacteria</taxon>
        <taxon>Hyphomicrobiales</taxon>
        <taxon>Stappiaceae</taxon>
        <taxon>Roseibium</taxon>
    </lineage>
</organism>
<keyword evidence="2" id="KW-0378">Hydrolase</keyword>
<keyword evidence="1" id="KW-0479">Metal-binding</keyword>